<dbReference type="Pfam" id="PF07727">
    <property type="entry name" value="RVT_2"/>
    <property type="match status" value="1"/>
</dbReference>
<evidence type="ECO:0000313" key="2">
    <source>
        <dbReference type="EMBL" id="SGZ11096.1"/>
    </source>
</evidence>
<name>A0A2X0MMB9_9BASI</name>
<sequence>MTTPRGFDFPSDQVLRLRRSIYGLKQAGRIWNRHIDTSLRSLGYTATGTDHCIYSCIDDQKQPHYIALYVDNLLIVSPALDEIERVISGLEQRYGERYIMDVLARFHFDTTTRGATVPMTPGLSLTAVLGQGTERIRSWYLQAIGSLLYISLGTRPDIAFAVLYCPGSPTTPAAAIGSPSNTSFATFALRTHNLLKRW</sequence>
<evidence type="ECO:0000259" key="1">
    <source>
        <dbReference type="Pfam" id="PF07727"/>
    </source>
</evidence>
<dbReference type="InterPro" id="IPR043502">
    <property type="entry name" value="DNA/RNA_pol_sf"/>
</dbReference>
<protein>
    <submittedName>
        <fullName evidence="2">BQ5605_C100g13133 protein</fullName>
    </submittedName>
</protein>
<proteinExistence type="predicted"/>
<gene>
    <name evidence="2" type="primary">BQ5605_C100g13133</name>
    <name evidence="2" type="ORF">BQ5605_C100G13133</name>
</gene>
<dbReference type="EMBL" id="FQNC01000075">
    <property type="protein sequence ID" value="SGZ11096.1"/>
    <property type="molecule type" value="Genomic_DNA"/>
</dbReference>
<dbReference type="SUPFAM" id="SSF56672">
    <property type="entry name" value="DNA/RNA polymerases"/>
    <property type="match status" value="1"/>
</dbReference>
<reference evidence="2 3" key="1">
    <citation type="submission" date="2016-11" db="EMBL/GenBank/DDBJ databases">
        <authorList>
            <person name="Jaros S."/>
            <person name="Januszkiewicz K."/>
            <person name="Wedrychowicz H."/>
        </authorList>
    </citation>
    <scope>NUCLEOTIDE SEQUENCE [LARGE SCALE GENOMIC DNA]</scope>
</reference>
<feature type="domain" description="Reverse transcriptase Ty1/copia-type" evidence="1">
    <location>
        <begin position="2"/>
        <end position="101"/>
    </location>
</feature>
<dbReference type="AlphaFoldDB" id="A0A2X0MMB9"/>
<dbReference type="Proteomes" id="UP000249464">
    <property type="component" value="Unassembled WGS sequence"/>
</dbReference>
<dbReference type="STRING" id="796604.A0A2X0MMB9"/>
<accession>A0A2X0MMB9</accession>
<keyword evidence="3" id="KW-1185">Reference proteome</keyword>
<evidence type="ECO:0000313" key="3">
    <source>
        <dbReference type="Proteomes" id="UP000249464"/>
    </source>
</evidence>
<organism evidence="2 3">
    <name type="scientific">Microbotryum silenes-dioicae</name>
    <dbReference type="NCBI Taxonomy" id="796604"/>
    <lineage>
        <taxon>Eukaryota</taxon>
        <taxon>Fungi</taxon>
        <taxon>Dikarya</taxon>
        <taxon>Basidiomycota</taxon>
        <taxon>Pucciniomycotina</taxon>
        <taxon>Microbotryomycetes</taxon>
        <taxon>Microbotryales</taxon>
        <taxon>Microbotryaceae</taxon>
        <taxon>Microbotryum</taxon>
    </lineage>
</organism>
<dbReference type="InterPro" id="IPR013103">
    <property type="entry name" value="RVT_2"/>
</dbReference>